<name>A0AAD9KV96_RIDPI</name>
<gene>
    <name evidence="2" type="ORF">NP493_570g00027</name>
</gene>
<evidence type="ECO:0000313" key="2">
    <source>
        <dbReference type="EMBL" id="KAK2177947.1"/>
    </source>
</evidence>
<dbReference type="InterPro" id="IPR026193">
    <property type="entry name" value="NDUFV3"/>
</dbReference>
<dbReference type="Pfam" id="PF15880">
    <property type="entry name" value="NDUFV3"/>
    <property type="match status" value="1"/>
</dbReference>
<evidence type="ECO:0008006" key="4">
    <source>
        <dbReference type="Google" id="ProtNLM"/>
    </source>
</evidence>
<keyword evidence="3" id="KW-1185">Reference proteome</keyword>
<dbReference type="Proteomes" id="UP001209878">
    <property type="component" value="Unassembled WGS sequence"/>
</dbReference>
<evidence type="ECO:0000256" key="1">
    <source>
        <dbReference type="SAM" id="MobiDB-lite"/>
    </source>
</evidence>
<dbReference type="EMBL" id="JAODUO010000569">
    <property type="protein sequence ID" value="KAK2177947.1"/>
    <property type="molecule type" value="Genomic_DNA"/>
</dbReference>
<organism evidence="2 3">
    <name type="scientific">Ridgeia piscesae</name>
    <name type="common">Tubeworm</name>
    <dbReference type="NCBI Taxonomy" id="27915"/>
    <lineage>
        <taxon>Eukaryota</taxon>
        <taxon>Metazoa</taxon>
        <taxon>Spiralia</taxon>
        <taxon>Lophotrochozoa</taxon>
        <taxon>Annelida</taxon>
        <taxon>Polychaeta</taxon>
        <taxon>Sedentaria</taxon>
        <taxon>Canalipalpata</taxon>
        <taxon>Sabellida</taxon>
        <taxon>Siboglinidae</taxon>
        <taxon>Ridgeia</taxon>
    </lineage>
</organism>
<sequence length="103" mass="11374">MASFRLNSVVYLAKQQGLLGRALMCRYSSKAPKKAPAAPVKTSPVPGKSPKPTEKVATKPANTPQAATSVYKVEEYYSFTEYSYYDLDPNVTKLRCPVPDNKQ</sequence>
<evidence type="ECO:0000313" key="3">
    <source>
        <dbReference type="Proteomes" id="UP001209878"/>
    </source>
</evidence>
<dbReference type="GO" id="GO:0005739">
    <property type="term" value="C:mitochondrion"/>
    <property type="evidence" value="ECO:0007669"/>
    <property type="project" value="InterPro"/>
</dbReference>
<feature type="compositionally biased region" description="Low complexity" evidence="1">
    <location>
        <begin position="30"/>
        <end position="46"/>
    </location>
</feature>
<protein>
    <recommendedName>
        <fullName evidence="4">NADH dehydrogenase [ubiquinone] flavoprotein 3, mitochondrial</fullName>
    </recommendedName>
</protein>
<dbReference type="GO" id="GO:0045271">
    <property type="term" value="C:respiratory chain complex I"/>
    <property type="evidence" value="ECO:0007669"/>
    <property type="project" value="InterPro"/>
</dbReference>
<proteinExistence type="predicted"/>
<accession>A0AAD9KV96</accession>
<comment type="caution">
    <text evidence="2">The sequence shown here is derived from an EMBL/GenBank/DDBJ whole genome shotgun (WGS) entry which is preliminary data.</text>
</comment>
<reference evidence="2" key="1">
    <citation type="journal article" date="2023" name="Mol. Biol. Evol.">
        <title>Third-Generation Sequencing Reveals the Adaptive Role of the Epigenome in Three Deep-Sea Polychaetes.</title>
        <authorList>
            <person name="Perez M."/>
            <person name="Aroh O."/>
            <person name="Sun Y."/>
            <person name="Lan Y."/>
            <person name="Juniper S.K."/>
            <person name="Young C.R."/>
            <person name="Angers B."/>
            <person name="Qian P.Y."/>
        </authorList>
    </citation>
    <scope>NUCLEOTIDE SEQUENCE</scope>
    <source>
        <strain evidence="2">R07B-5</strain>
    </source>
</reference>
<dbReference type="AlphaFoldDB" id="A0AAD9KV96"/>
<feature type="region of interest" description="Disordered" evidence="1">
    <location>
        <begin position="30"/>
        <end position="64"/>
    </location>
</feature>